<dbReference type="EMBL" id="MG600027">
    <property type="protein sequence ID" value="AVM87337.1"/>
    <property type="molecule type" value="Genomic_RNA"/>
</dbReference>
<protein>
    <submittedName>
        <fullName evidence="2">Spike protein</fullName>
    </submittedName>
</protein>
<dbReference type="InterPro" id="IPR031412">
    <property type="entry name" value="S_torovirinae"/>
</dbReference>
<evidence type="ECO:0000256" key="1">
    <source>
        <dbReference type="SAM" id="Phobius"/>
    </source>
</evidence>
<accession>A0A2P1GMV6</accession>
<name>A0A2P1GMV6_9NIDO</name>
<keyword evidence="1" id="KW-0472">Membrane</keyword>
<proteinExistence type="predicted"/>
<organism evidence="2">
    <name type="scientific">Chinook salmon bafinivirus</name>
    <dbReference type="NCBI Taxonomy" id="1611837"/>
    <lineage>
        <taxon>Viruses</taxon>
        <taxon>Riboviria</taxon>
        <taxon>Orthornavirae</taxon>
        <taxon>Pisuviricota</taxon>
        <taxon>Pisoniviricetes</taxon>
        <taxon>Nidovirales</taxon>
        <taxon>Tornidovirineae</taxon>
        <taxon>Tobaniviridae</taxon>
        <taxon>Piscanivirinae</taxon>
        <taxon>Oncotshavirus</taxon>
        <taxon>Salnivirus</taxon>
        <taxon>Oncotshavirus oncorhynchi</taxon>
        <taxon>Chinook salmon nidovirus 1</taxon>
    </lineage>
</organism>
<keyword evidence="1" id="KW-0812">Transmembrane</keyword>
<dbReference type="Pfam" id="PF17072">
    <property type="entry name" value="Spike_torovirin"/>
    <property type="match status" value="1"/>
</dbReference>
<sequence>MANLLWLTLLITLSLVSAQINTTLPDCPTPTCTYTPPTTTPFDHTSLHSFFTHDTNYAFLLALKYNGTFIPATMAMPANNLSQTYTLNYKNVFVNVPDSQLPPPQRSNTQLAVVATTDSCLTATYQAIPGTIPGLSTNQMYCVKFTQSSNFVYLYDTTVNTPVGVLLKNPTAPVVTTILSTIMVNRPTTVSTSQLLANIYSLMRTRSNVIQQQFTCTSCLFAIDASTGRAATSPTTYLLNNWSPSFFETKTAMLDHVSMNTIYQTARGVTRETFTGYILNAAKTAAYARGSPAYYIFSFAAIARYHQAMVTPYNYNIGKLCEATAACCLSNGIEHFDIYTWLFHYYGFMKSKVYSETFTTNPVLTSVINLATSIKGKHSVYCDLTPYSSFTAYNLIMLQDVVEQYQGTRTTSTYANNFLNLTDINGYLPYSTDTPLPQNYQNYMPFATYLLATFYSSFTLQQKFDFHRFLQSVCYYDSGFISRNQAYHSICHIITLKTSSSVPYPAELQWPFTALPSSGYDSYPVSTDLGTVAVGNTNPLDYPGICYQSVCLTHPTINFRLLLSELPIKWEVRPEGIYVTSRNDPTCLNFKTSQLGTVFITLYDSTTTCTLQQTTYSRSAVLRQVNTFTPNATDLVVPYGKTPIYNGAYNINSTASGAVSLSTNTHYIPRLLTSVLTPQSDYKITPTTTNLEPFVEINGTTFYYDANQAYVNTSDVYQANVDFGLPQTFSLDTSFLNCTAFLCASDYKCIADFSPICSATQPLIDALLQTYTLYNQQLTLYNSSLLTIQAAANYLYDTRTRTRRSLLSTVNLGYGDVFQQPAWVYEIGATAAIPMIGPAVSVGLLASRVASIESTLYQITQGVKESIMAMNTKLDKIANILHSDIERLGLTVNTLASSFNTFTKQVTDKFASVDVAFNDLSTSLNTLTTTTTVGASYAAQINFATTTLTNLEVQISQTTDHALSCIAALNEHVLSPHCISVSQLSAYTPNALSNIGEKLVLTHYINGSLITFYHLIASKGVYRPLPKMYNSTHHLVATTGFYDGHCIFCGEHYCDISVSVPCDYAYEPLKSTVLAAYPLTTGVALLTLDSTATNFVINYNNAPLISSSVPKPPIINNTDGTVITLQQQIIQLQTQFDHFNISSNFHVSEIQPVIDYYNAQINSSLNQIVDFGNGSTSNVGTIILIVTIVALALASAIAIICGLKH</sequence>
<feature type="transmembrane region" description="Helical" evidence="1">
    <location>
        <begin position="1182"/>
        <end position="1203"/>
    </location>
</feature>
<evidence type="ECO:0000313" key="2">
    <source>
        <dbReference type="EMBL" id="AVM87337.1"/>
    </source>
</evidence>
<reference evidence="2" key="1">
    <citation type="journal article" date="2018" name="Nature">
        <title>The evolutionary history of vertebrate RNA viruses.</title>
        <authorList>
            <person name="Shi M."/>
            <person name="Lin X.D."/>
            <person name="Chen X."/>
            <person name="Tian J.H."/>
            <person name="Chen L.J."/>
            <person name="Li K."/>
            <person name="Wang W."/>
            <person name="Eden J.S."/>
            <person name="Shen J.J."/>
            <person name="Liu L."/>
            <person name="Holmes E.C."/>
            <person name="Zhang Y.Z."/>
        </authorList>
    </citation>
    <scope>NUCLEOTIDE SEQUENCE</scope>
    <source>
        <strain evidence="2">WHQSR4345</strain>
    </source>
</reference>
<keyword evidence="1" id="KW-1133">Transmembrane helix</keyword>